<dbReference type="Proteomes" id="UP000442469">
    <property type="component" value="Unassembled WGS sequence"/>
</dbReference>
<evidence type="ECO:0000313" key="4">
    <source>
        <dbReference type="EMBL" id="MUG24088.1"/>
    </source>
</evidence>
<reference evidence="3 5" key="1">
    <citation type="submission" date="2014-04" db="EMBL/GenBank/DDBJ databases">
        <authorList>
            <person name="Bishop-Lilly K.A."/>
            <person name="Broomall S.M."/>
            <person name="Chain P.S."/>
            <person name="Chertkov O."/>
            <person name="Coyne S.R."/>
            <person name="Daligault H.E."/>
            <person name="Davenport K.W."/>
            <person name="Erkkila T."/>
            <person name="Frey K.G."/>
            <person name="Gibbons H.S."/>
            <person name="Gu W."/>
            <person name="Jaissle J."/>
            <person name="Johnson S.L."/>
            <person name="Koroleva G.I."/>
            <person name="Ladner J.T."/>
            <person name="Lo C.-C."/>
            <person name="Minogue T.D."/>
            <person name="Munk C."/>
            <person name="Palacios G.F."/>
            <person name="Redden C.L."/>
            <person name="Rosenzweig C.N."/>
            <person name="Scholz M.B."/>
            <person name="Teshima H."/>
            <person name="Xu Y."/>
        </authorList>
    </citation>
    <scope>NUCLEOTIDE SEQUENCE [LARGE SCALE GENOMIC DNA]</scope>
    <source>
        <strain evidence="3 5">8244</strain>
    </source>
</reference>
<evidence type="ECO:0000313" key="5">
    <source>
        <dbReference type="Proteomes" id="UP000029278"/>
    </source>
</evidence>
<dbReference type="PANTHER" id="PTHR12128">
    <property type="entry name" value="DIHYDRODIPICOLINATE SYNTHASE"/>
    <property type="match status" value="1"/>
</dbReference>
<dbReference type="EMBL" id="JMQA01000041">
    <property type="protein sequence ID" value="KFM95769.1"/>
    <property type="molecule type" value="Genomic_DNA"/>
</dbReference>
<dbReference type="OrthoDB" id="9782828at2"/>
<protein>
    <submittedName>
        <fullName evidence="4">Dihydrodipicolinate synthase family protein</fullName>
    </submittedName>
    <submittedName>
        <fullName evidence="3">Dihydrodipicolinate synthetase family protein</fullName>
    </submittedName>
</protein>
<dbReference type="PANTHER" id="PTHR12128:SF66">
    <property type="entry name" value="4-HYDROXY-2-OXOGLUTARATE ALDOLASE, MITOCHONDRIAL"/>
    <property type="match status" value="1"/>
</dbReference>
<dbReference type="SMART" id="SM01130">
    <property type="entry name" value="DHDPS"/>
    <property type="match status" value="1"/>
</dbReference>
<dbReference type="PATRIC" id="fig|44252.3.peg.5045"/>
<dbReference type="SUPFAM" id="SSF51569">
    <property type="entry name" value="Aldolase"/>
    <property type="match status" value="1"/>
</dbReference>
<gene>
    <name evidence="3" type="ORF">DJ90_2174</name>
    <name evidence="4" type="ORF">GNQ08_16995</name>
</gene>
<name>A0A090YB93_PAEMA</name>
<dbReference type="Gene3D" id="3.20.20.70">
    <property type="entry name" value="Aldolase class I"/>
    <property type="match status" value="1"/>
</dbReference>
<dbReference type="RefSeq" id="WP_051985510.1">
    <property type="nucleotide sequence ID" value="NZ_BGML01000008.1"/>
</dbReference>
<comment type="caution">
    <text evidence="3">The sequence shown here is derived from an EMBL/GenBank/DDBJ whole genome shotgun (WGS) entry which is preliminary data.</text>
</comment>
<sequence length="328" mass="36325">MNNTDAVKNACTWGLIPAVPVPRYYTGQIHAKAQEAYAQYLSEQPIAGAAVWAHTGRGLHLDRHERKQVLEVWKSALGEQKLLIAGVGAIPDNRLLGSMKIRQWERDSLGMAADAIHWGADALLVFPPAIFKGLPPGERDEAIVSYHCKLSRFGCPLVLFYLYDEAGGVSYSAEVLRELLALPRTLGIKVATLDSVMTLQDVSTLISSEFPEKLLITGEDRMFGYSLMRGARSALVGLGAAFPGIQRDLMRTFAEGNFETFLALSSRVDAYAERTFMQPMDKYILRMLWCLALSGVIPEEAAHDIAGYEMTRVEIETLRQVIADQALY</sequence>
<dbReference type="EMBL" id="WNZZ01000012">
    <property type="protein sequence ID" value="MUG24088.1"/>
    <property type="molecule type" value="Genomic_DNA"/>
</dbReference>
<dbReference type="GO" id="GO:0008840">
    <property type="term" value="F:4-hydroxy-tetrahydrodipicolinate synthase activity"/>
    <property type="evidence" value="ECO:0007669"/>
    <property type="project" value="TreeGrafter"/>
</dbReference>
<dbReference type="InterPro" id="IPR002220">
    <property type="entry name" value="DapA-like"/>
</dbReference>
<keyword evidence="5" id="KW-1185">Reference proteome</keyword>
<dbReference type="InterPro" id="IPR013785">
    <property type="entry name" value="Aldolase_TIM"/>
</dbReference>
<evidence type="ECO:0000313" key="3">
    <source>
        <dbReference type="EMBL" id="KFM95769.1"/>
    </source>
</evidence>
<dbReference type="Pfam" id="PF00701">
    <property type="entry name" value="DHDPS"/>
    <property type="match status" value="1"/>
</dbReference>
<evidence type="ECO:0000313" key="6">
    <source>
        <dbReference type="Proteomes" id="UP000442469"/>
    </source>
</evidence>
<dbReference type="CDD" id="cd00408">
    <property type="entry name" value="DHDPS-like"/>
    <property type="match status" value="1"/>
</dbReference>
<keyword evidence="2" id="KW-0456">Lyase</keyword>
<dbReference type="Proteomes" id="UP000029278">
    <property type="component" value="Unassembled WGS sequence"/>
</dbReference>
<dbReference type="HOGENOM" id="CLU_844248_0_0_9"/>
<accession>A0A090YB93</accession>
<organism evidence="3 5">
    <name type="scientific">Paenibacillus macerans</name>
    <name type="common">Bacillus macerans</name>
    <dbReference type="NCBI Taxonomy" id="44252"/>
    <lineage>
        <taxon>Bacteria</taxon>
        <taxon>Bacillati</taxon>
        <taxon>Bacillota</taxon>
        <taxon>Bacilli</taxon>
        <taxon>Bacillales</taxon>
        <taxon>Paenibacillaceae</taxon>
        <taxon>Paenibacillus</taxon>
    </lineage>
</organism>
<dbReference type="AlphaFoldDB" id="A0A090YB93"/>
<comment type="similarity">
    <text evidence="1">Belongs to the DapA family.</text>
</comment>
<evidence type="ECO:0000256" key="1">
    <source>
        <dbReference type="ARBA" id="ARBA00007592"/>
    </source>
</evidence>
<reference evidence="4 6" key="2">
    <citation type="submission" date="2019-11" db="EMBL/GenBank/DDBJ databases">
        <title>Draft genome sequences of five Paenibacillus species of dairy origin.</title>
        <authorList>
            <person name="Olajide A.M."/>
            <person name="Chen S."/>
            <person name="Lapointe G."/>
        </authorList>
    </citation>
    <scope>NUCLEOTIDE SEQUENCE [LARGE SCALE GENOMIC DNA]</scope>
    <source>
        <strain evidence="4 6">3CT49</strain>
    </source>
</reference>
<evidence type="ECO:0000256" key="2">
    <source>
        <dbReference type="ARBA" id="ARBA00023239"/>
    </source>
</evidence>
<dbReference type="GeneID" id="77007820"/>
<dbReference type="STRING" id="44252.DJ90_2174"/>
<proteinExistence type="inferred from homology"/>